<dbReference type="AlphaFoldDB" id="A0A6S6M8Z5"/>
<dbReference type="KEGG" id="gbn:GEOBRER4_29340"/>
<sequence>MSAKCIVILLLAIACLAAAIATSPKSPDLRGLLDQEERPVARQGALLSSAAPVAKEQREQTCSGGALPNCHRKDR</sequence>
<dbReference type="EMBL" id="AP023213">
    <property type="protein sequence ID" value="BCG48184.1"/>
    <property type="molecule type" value="Genomic_DNA"/>
</dbReference>
<dbReference type="RefSeq" id="WP_185242968.1">
    <property type="nucleotide sequence ID" value="NZ_AP023213.1"/>
</dbReference>
<feature type="chain" id="PRO_5027888525" evidence="2">
    <location>
        <begin position="18"/>
        <end position="75"/>
    </location>
</feature>
<evidence type="ECO:0000313" key="4">
    <source>
        <dbReference type="Proteomes" id="UP000515472"/>
    </source>
</evidence>
<feature type="signal peptide" evidence="2">
    <location>
        <begin position="1"/>
        <end position="17"/>
    </location>
</feature>
<dbReference type="PROSITE" id="PS51257">
    <property type="entry name" value="PROKAR_LIPOPROTEIN"/>
    <property type="match status" value="1"/>
</dbReference>
<accession>A0A6S6M8Z5</accession>
<evidence type="ECO:0000256" key="1">
    <source>
        <dbReference type="SAM" id="MobiDB-lite"/>
    </source>
</evidence>
<feature type="region of interest" description="Disordered" evidence="1">
    <location>
        <begin position="50"/>
        <end position="75"/>
    </location>
</feature>
<gene>
    <name evidence="3" type="ORF">GEOBRER4_n3059</name>
</gene>
<evidence type="ECO:0000313" key="3">
    <source>
        <dbReference type="EMBL" id="BCG48184.1"/>
    </source>
</evidence>
<dbReference type="Proteomes" id="UP000515472">
    <property type="component" value="Chromosome"/>
</dbReference>
<proteinExistence type="predicted"/>
<evidence type="ECO:0000256" key="2">
    <source>
        <dbReference type="SAM" id="SignalP"/>
    </source>
</evidence>
<protein>
    <submittedName>
        <fullName evidence="3">Uncharacterized protein</fullName>
    </submittedName>
</protein>
<reference evidence="3 4" key="1">
    <citation type="submission" date="2020-06" db="EMBL/GenBank/DDBJ databases">
        <title>Interaction of electrochemicaly active bacteria, Geobacter bremensis R4 on different carbon anode.</title>
        <authorList>
            <person name="Meng L."/>
            <person name="Yoshida N."/>
        </authorList>
    </citation>
    <scope>NUCLEOTIDE SEQUENCE [LARGE SCALE GENOMIC DNA]</scope>
    <source>
        <strain evidence="3 4">R4</strain>
    </source>
</reference>
<name>A0A6S6M8Z5_9BACT</name>
<keyword evidence="4" id="KW-1185">Reference proteome</keyword>
<keyword evidence="2" id="KW-0732">Signal</keyword>
<organism evidence="3 4">
    <name type="scientific">Citrifermentans bremense</name>
    <dbReference type="NCBI Taxonomy" id="60035"/>
    <lineage>
        <taxon>Bacteria</taxon>
        <taxon>Pseudomonadati</taxon>
        <taxon>Thermodesulfobacteriota</taxon>
        <taxon>Desulfuromonadia</taxon>
        <taxon>Geobacterales</taxon>
        <taxon>Geobacteraceae</taxon>
        <taxon>Citrifermentans</taxon>
    </lineage>
</organism>